<dbReference type="PANTHER" id="PTHR43617">
    <property type="entry name" value="L-AMINO ACID N-ACETYLTRANSFERASE"/>
    <property type="match status" value="1"/>
</dbReference>
<dbReference type="SUPFAM" id="SSF55729">
    <property type="entry name" value="Acyl-CoA N-acyltransferases (Nat)"/>
    <property type="match status" value="1"/>
</dbReference>
<dbReference type="GO" id="GO:0016747">
    <property type="term" value="F:acyltransferase activity, transferring groups other than amino-acyl groups"/>
    <property type="evidence" value="ECO:0007669"/>
    <property type="project" value="InterPro"/>
</dbReference>
<gene>
    <name evidence="2" type="ORF">IC620_00170</name>
</gene>
<feature type="domain" description="N-acetyltransferase" evidence="1">
    <location>
        <begin position="3"/>
        <end position="156"/>
    </location>
</feature>
<organism evidence="2 3">
    <name type="scientific">Polycladospora coralii</name>
    <dbReference type="NCBI Taxonomy" id="2771432"/>
    <lineage>
        <taxon>Bacteria</taxon>
        <taxon>Bacillati</taxon>
        <taxon>Bacillota</taxon>
        <taxon>Bacilli</taxon>
        <taxon>Bacillales</taxon>
        <taxon>Thermoactinomycetaceae</taxon>
        <taxon>Polycladospora</taxon>
    </lineage>
</organism>
<evidence type="ECO:0000313" key="3">
    <source>
        <dbReference type="Proteomes" id="UP000661691"/>
    </source>
</evidence>
<dbReference type="EMBL" id="JACXAH010000001">
    <property type="protein sequence ID" value="MBD1370775.1"/>
    <property type="molecule type" value="Genomic_DNA"/>
</dbReference>
<sequence>MDIQFTTLSQLSMTEALKLHNDGFQDYFVNIQMDLDTYIRRLGTLSLSPLHSPVILVDQKPVGFVLNGFLTSDGNLLAWNGGTAIHPNYRGIGLGQSLMERTIEIYEALGVDRAFLEAIAMNKAAIALYERIGYQMKGDLLSMKHVGPWEESIQTNAFRFESGLGKIVTMLPFYDQDSQWQTKAEHIANGEAMIVYNVCNEALGYILFAKKHNESGEEEHIQVFQFKIEPNVRDQDGVAKALLNQLFNSTSSNAVRQIFNLPREHKQVVEVLVRHGFERMVEQVHMVKCFT</sequence>
<keyword evidence="3" id="KW-1185">Reference proteome</keyword>
<dbReference type="RefSeq" id="WP_191139313.1">
    <property type="nucleotide sequence ID" value="NZ_JACXAG020000002.1"/>
</dbReference>
<accession>A0A926N977</accession>
<dbReference type="InterPro" id="IPR000182">
    <property type="entry name" value="GNAT_dom"/>
</dbReference>
<comment type="caution">
    <text evidence="2">The sequence shown here is derived from an EMBL/GenBank/DDBJ whole genome shotgun (WGS) entry which is preliminary data.</text>
</comment>
<proteinExistence type="predicted"/>
<dbReference type="Proteomes" id="UP000661691">
    <property type="component" value="Unassembled WGS sequence"/>
</dbReference>
<dbReference type="PROSITE" id="PS51186">
    <property type="entry name" value="GNAT"/>
    <property type="match status" value="1"/>
</dbReference>
<dbReference type="CDD" id="cd04301">
    <property type="entry name" value="NAT_SF"/>
    <property type="match status" value="1"/>
</dbReference>
<dbReference type="InterPro" id="IPR050276">
    <property type="entry name" value="MshD_Acetyltransferase"/>
</dbReference>
<dbReference type="AlphaFoldDB" id="A0A926N977"/>
<reference evidence="2" key="1">
    <citation type="submission" date="2020-09" db="EMBL/GenBank/DDBJ databases">
        <title>A novel bacterium of genus Hazenella, isolated from South China Sea.</title>
        <authorList>
            <person name="Huang H."/>
            <person name="Mo K."/>
            <person name="Hu Y."/>
        </authorList>
    </citation>
    <scope>NUCLEOTIDE SEQUENCE</scope>
    <source>
        <strain evidence="2">IB182357</strain>
    </source>
</reference>
<dbReference type="Pfam" id="PF00583">
    <property type="entry name" value="Acetyltransf_1"/>
    <property type="match status" value="1"/>
</dbReference>
<name>A0A926N977_9BACL</name>
<protein>
    <submittedName>
        <fullName evidence="2">GNAT family N-acetyltransferase</fullName>
    </submittedName>
</protein>
<evidence type="ECO:0000259" key="1">
    <source>
        <dbReference type="PROSITE" id="PS51186"/>
    </source>
</evidence>
<dbReference type="InterPro" id="IPR016181">
    <property type="entry name" value="Acyl_CoA_acyltransferase"/>
</dbReference>
<dbReference type="Gene3D" id="3.40.630.30">
    <property type="match status" value="1"/>
</dbReference>
<evidence type="ECO:0000313" key="2">
    <source>
        <dbReference type="EMBL" id="MBD1370775.1"/>
    </source>
</evidence>